<name>A0AA38IMQ9_9CUCU</name>
<sequence length="115" mass="13038">MEIKGEEILARPVEHILQAGPEDRNIFKRLFGACNVWVKCPQDELKMFNDIESGLYDMLIIVDDVLDGTILRRGLPSAHMVYGIPLTLCTALHKMVLIMKNVLCYAENRGVTNNH</sequence>
<evidence type="ECO:0000256" key="2">
    <source>
        <dbReference type="ARBA" id="ARBA00022842"/>
    </source>
</evidence>
<dbReference type="InterPro" id="IPR008949">
    <property type="entry name" value="Isoprenoid_synthase_dom_sf"/>
</dbReference>
<proteinExistence type="predicted"/>
<dbReference type="GO" id="GO:0042811">
    <property type="term" value="P:pheromone biosynthetic process"/>
    <property type="evidence" value="ECO:0007669"/>
    <property type="project" value="UniProtKB-ARBA"/>
</dbReference>
<dbReference type="PROSITE" id="PS00723">
    <property type="entry name" value="POLYPRENYL_SYNTHASE_1"/>
    <property type="match status" value="1"/>
</dbReference>
<evidence type="ECO:0000313" key="4">
    <source>
        <dbReference type="Proteomes" id="UP001168821"/>
    </source>
</evidence>
<organism evidence="3 4">
    <name type="scientific">Zophobas morio</name>
    <dbReference type="NCBI Taxonomy" id="2755281"/>
    <lineage>
        <taxon>Eukaryota</taxon>
        <taxon>Metazoa</taxon>
        <taxon>Ecdysozoa</taxon>
        <taxon>Arthropoda</taxon>
        <taxon>Hexapoda</taxon>
        <taxon>Insecta</taxon>
        <taxon>Pterygota</taxon>
        <taxon>Neoptera</taxon>
        <taxon>Endopterygota</taxon>
        <taxon>Coleoptera</taxon>
        <taxon>Polyphaga</taxon>
        <taxon>Cucujiformia</taxon>
        <taxon>Tenebrionidae</taxon>
        <taxon>Zophobas</taxon>
    </lineage>
</organism>
<keyword evidence="4" id="KW-1185">Reference proteome</keyword>
<dbReference type="InterPro" id="IPR033749">
    <property type="entry name" value="Polyprenyl_synt_CS"/>
</dbReference>
<dbReference type="Gene3D" id="1.10.600.10">
    <property type="entry name" value="Farnesyl Diphosphate Synthase"/>
    <property type="match status" value="1"/>
</dbReference>
<keyword evidence="1" id="KW-0479">Metal-binding</keyword>
<dbReference type="EMBL" id="JALNTZ010000002">
    <property type="protein sequence ID" value="KAJ3660257.1"/>
    <property type="molecule type" value="Genomic_DNA"/>
</dbReference>
<dbReference type="GO" id="GO:0004659">
    <property type="term" value="F:prenyltransferase activity"/>
    <property type="evidence" value="ECO:0007669"/>
    <property type="project" value="InterPro"/>
</dbReference>
<protein>
    <submittedName>
        <fullName evidence="3">Uncharacterized protein</fullName>
    </submittedName>
</protein>
<dbReference type="GO" id="GO:0008299">
    <property type="term" value="P:isoprenoid biosynthetic process"/>
    <property type="evidence" value="ECO:0007669"/>
    <property type="project" value="InterPro"/>
</dbReference>
<keyword evidence="2" id="KW-0460">Magnesium</keyword>
<dbReference type="GO" id="GO:0046872">
    <property type="term" value="F:metal ion binding"/>
    <property type="evidence" value="ECO:0007669"/>
    <property type="project" value="UniProtKB-KW"/>
</dbReference>
<dbReference type="Proteomes" id="UP001168821">
    <property type="component" value="Unassembled WGS sequence"/>
</dbReference>
<comment type="caution">
    <text evidence="3">The sequence shown here is derived from an EMBL/GenBank/DDBJ whole genome shotgun (WGS) entry which is preliminary data.</text>
</comment>
<dbReference type="SUPFAM" id="SSF48576">
    <property type="entry name" value="Terpenoid synthases"/>
    <property type="match status" value="1"/>
</dbReference>
<reference evidence="3" key="1">
    <citation type="journal article" date="2023" name="G3 (Bethesda)">
        <title>Whole genome assemblies of Zophobas morio and Tenebrio molitor.</title>
        <authorList>
            <person name="Kaur S."/>
            <person name="Stinson S.A."/>
            <person name="diCenzo G.C."/>
        </authorList>
    </citation>
    <scope>NUCLEOTIDE SEQUENCE</scope>
    <source>
        <strain evidence="3">QUZm001</strain>
    </source>
</reference>
<gene>
    <name evidence="3" type="ORF">Zmor_004713</name>
</gene>
<dbReference type="InterPro" id="IPR000092">
    <property type="entry name" value="Polyprenyl_synt"/>
</dbReference>
<evidence type="ECO:0000313" key="3">
    <source>
        <dbReference type="EMBL" id="KAJ3660257.1"/>
    </source>
</evidence>
<evidence type="ECO:0000256" key="1">
    <source>
        <dbReference type="ARBA" id="ARBA00022723"/>
    </source>
</evidence>
<dbReference type="Pfam" id="PF00348">
    <property type="entry name" value="polyprenyl_synt"/>
    <property type="match status" value="1"/>
</dbReference>
<dbReference type="AlphaFoldDB" id="A0AA38IMQ9"/>
<accession>A0AA38IMQ9</accession>